<dbReference type="InterPro" id="IPR022385">
    <property type="entry name" value="Rhs_assc_core"/>
</dbReference>
<evidence type="ECO:0000313" key="3">
    <source>
        <dbReference type="EMBL" id="ADZ85080.1"/>
    </source>
</evidence>
<dbReference type="Gene3D" id="2.60.40.10">
    <property type="entry name" value="Immunoglobulins"/>
    <property type="match status" value="7"/>
</dbReference>
<dbReference type="InterPro" id="IPR013783">
    <property type="entry name" value="Ig-like_fold"/>
</dbReference>
<dbReference type="KEGG" id="cle:Clole_3392"/>
<dbReference type="Gene3D" id="2.180.10.10">
    <property type="entry name" value="RHS repeat-associated core"/>
    <property type="match status" value="4"/>
</dbReference>
<dbReference type="HOGENOM" id="CLU_225884_0_0_9"/>
<evidence type="ECO:0000313" key="4">
    <source>
        <dbReference type="Proteomes" id="UP000008467"/>
    </source>
</evidence>
<dbReference type="eggNOG" id="COG3210">
    <property type="taxonomic scope" value="Bacteria"/>
</dbReference>
<dbReference type="PANTHER" id="PTHR32305">
    <property type="match status" value="1"/>
</dbReference>
<dbReference type="EMBL" id="CP002582">
    <property type="protein sequence ID" value="ADZ85080.1"/>
    <property type="molecule type" value="Genomic_DNA"/>
</dbReference>
<dbReference type="InterPro" id="IPR036116">
    <property type="entry name" value="FN3_sf"/>
</dbReference>
<dbReference type="InterPro" id="IPR000601">
    <property type="entry name" value="PKD_dom"/>
</dbReference>
<dbReference type="Proteomes" id="UP000008467">
    <property type="component" value="Chromosome"/>
</dbReference>
<dbReference type="NCBIfam" id="TIGR03696">
    <property type="entry name" value="Rhs_assc_core"/>
    <property type="match status" value="1"/>
</dbReference>
<gene>
    <name evidence="3" type="ordered locus">Clole_3392</name>
</gene>
<accession>F2JRQ0</accession>
<protein>
    <submittedName>
        <fullName evidence="3">RHS repeat-associated core domain protein</fullName>
    </submittedName>
</protein>
<organism evidence="3 4">
    <name type="scientific">Cellulosilyticum lentocellum (strain ATCC 49066 / DSM 5427 / NCIMB 11756 / RHM5)</name>
    <name type="common">Clostridium lentocellum</name>
    <dbReference type="NCBI Taxonomy" id="642492"/>
    <lineage>
        <taxon>Bacteria</taxon>
        <taxon>Bacillati</taxon>
        <taxon>Bacillota</taxon>
        <taxon>Clostridia</taxon>
        <taxon>Lachnospirales</taxon>
        <taxon>Cellulosilyticaceae</taxon>
        <taxon>Cellulosilyticum</taxon>
    </lineage>
</organism>
<name>F2JRQ0_CELLD</name>
<dbReference type="Pfam" id="PF18911">
    <property type="entry name" value="PKD_4"/>
    <property type="match status" value="1"/>
</dbReference>
<feature type="domain" description="Fibronectin type-III" evidence="2">
    <location>
        <begin position="4"/>
        <end position="89"/>
    </location>
</feature>
<dbReference type="InterPro" id="IPR031325">
    <property type="entry name" value="RHS_repeat"/>
</dbReference>
<dbReference type="Pfam" id="PF05593">
    <property type="entry name" value="RHS_repeat"/>
    <property type="match status" value="3"/>
</dbReference>
<dbReference type="SUPFAM" id="SSF49299">
    <property type="entry name" value="PKD domain"/>
    <property type="match status" value="1"/>
</dbReference>
<dbReference type="InterPro" id="IPR035986">
    <property type="entry name" value="PKD_dom_sf"/>
</dbReference>
<evidence type="ECO:0000256" key="1">
    <source>
        <dbReference type="ARBA" id="ARBA00022737"/>
    </source>
</evidence>
<evidence type="ECO:0000259" key="2">
    <source>
        <dbReference type="PROSITE" id="PS50853"/>
    </source>
</evidence>
<dbReference type="STRING" id="642492.Clole_3392"/>
<dbReference type="InterPro" id="IPR006530">
    <property type="entry name" value="YD"/>
</dbReference>
<keyword evidence="1" id="KW-0677">Repeat</keyword>
<dbReference type="RefSeq" id="WP_013658357.1">
    <property type="nucleotide sequence ID" value="NC_015275.1"/>
</dbReference>
<dbReference type="InterPro" id="IPR045351">
    <property type="entry name" value="DUF6531"/>
</dbReference>
<dbReference type="SMART" id="SM00060">
    <property type="entry name" value="FN3"/>
    <property type="match status" value="6"/>
</dbReference>
<dbReference type="PROSITE" id="PS50853">
    <property type="entry name" value="FN3"/>
    <property type="match status" value="3"/>
</dbReference>
<feature type="domain" description="Fibronectin type-III" evidence="2">
    <location>
        <begin position="671"/>
        <end position="766"/>
    </location>
</feature>
<sequence>MGPTITQVRVVAVDNTEVTFEWDKSEDNYAFGGYTIYRNGEQLIDVTATRYTDTKLEANKAYTYQIIAYDKAGNTAEASNLLEVYTSLDIQPPSKPDHLGLKSKTIFNWEPSVDNISVAYYQIYRDGELVGRSDTALYIDNAIKADTNYTYQIEAIDSSGNKSELSEQLAVTASTIQLVQVTPDQGATIGGEKGQKLEIVCINDKNIEDGYAKFEVSLDGVNWEVLATDVQVSRFNEDYKWFTYEWQIKELLSNNYQIRYTVYNNVGHNAEMIARYSVDRTAPQSPHNLVGKADETSVVLSFDNNIEKDVIAYQIYRSEDNQTFQVIGKIPASSTLQFRDTSVLNSKPYYYKVTAIDQFEQQSEYSEVITAGINLEGKPQINVISPMENTISSETVFEVEGIDNDGIKTLAMYYWDVAGEEWKSFANNSSLTRLSGHLEMPNKQTAIKIKYEVEDILGNKNELISSYQIVHNTLVLKNITIGDGTAKIDWEGTNTSRLGHYIVEIIDRETGAAVCNEELDLTQRSFTKTNLEPEKNYQVTIYKYNNNNEVQLTSISQIFFMNKVDAIGGVSVFGPYQGAYNEAIPIQFSLYHNKGLKAVILEKSRDKINWSEIITYSILGAPKAYTGSYSMTLEDEAEGTIYIRARVVGADLVAMGDDKCPILINEIDKTPPPALEKLEVKEENGTLVLNWLKPQSMNDIVGYKIERRAKNEASYTNIATRPPNEESLIDYLVDPGETYEYRIYTIDKAGNLSKEAIYATHQVMADVTPPTIVSTSWDNKIDLKKALSIYAKDDFYLAQINIEVKDEGRENFILLTSQSFNKVASASTYFNIDTRTLRQGIATFRITAIDIRGNKSVERLYDIYIDRTPPSDVAFKATTVENGVEVWFDCEEEGATYKVYRYTGNKRQLLYYGENNTYIDNALTPQKQYTYGVVAIDAQGNEGKEKQILTTYDVPDTQAPKAELVNLNQAIVGETYYLDASTSTDNCGIKSYRWYINDKLIGEKSTVSYLFDKKAIYEVKLEVEDYAGNVTKKVIEVEPLPKEAVAKLIIDVRNSYDSSVCDANIYIASNTVNTENLFYKTSFGKLEVNLIPDNYSIAAFAGEKGEAGESVYLEAGETKTIVLDVKKEGITKGDVIITPLDIKEIKDLGIDTKDPDNLQIFEVAINFEFEQKEHEGVVEKETHTVFVNSSGQMYTGSGGKGAYYAFSGGGSNYYVYGTPPSGGGSSGEVPTIYVLKVPMEIQCLKEFFEVRLEIINQSVPEISLDEITAKLNLPDGLSLAPTKEEQSFEKELEDLAGGQQSEAVWYVRGDKEGDYTLDVIVNGILEPFGLPQHLTFKNASPLKVWGSSALYMYVEAPEKAISGEDYVIDIELTNVSDKPVYDMMLTPGDIESYKQVGEEIVATYDSPVYEITYENAEELNVLELGEQVKIKEFYPNQTLKFQYTTQITFPEENDEGFEAEYLLKKLFVTGLNTTINKKVTLLPVKQSNSRLRDASCQEAVTDEGIDIVTGAQLLNQTLLAVNGSNSLNFGIEYNSKQTKKSALGQGWSHTFDSYVQKKSATEVIIYWRPGQGTIYTYDETEKAYLADDWQTTRDKLTINKEGDYVLERSDFQVHTYNKQGRLVEMKNKIGQVLSLDYNEDGQVCLITDQSIGESIILDYSNKKLTTVSDTKGRHVSLRYNNEGLLEAITNAIGNTTTFTYNNKGLIESGINAEGYTFVKIGYDKSKRVISQTYPEGYTEKYAYEKKKEGDLTYIILKTTDDVGNTSYRTVDQDGQLVKEVDALGNTYYFTYNENHRKIGATDGNGHTSRFEYNDYGDTTKVIDALGNTTIYTYDDRRNLLTTTDAKGNVTANTYRADNQLMTTTLPTGAITSYVYDGNGFLQAMTKEDYYEGKAVNAVYDREAGLIKSTRDYKGNTTTVTYDSYGYPRTTTDREGKVTTYIYNAVGQLLSTIDQAGNKVSYEYDKRGLLLKQKDSKGIISYEYDKWGNKVKEIDPRGNVTEYFYTIKGQPKYTKYADGTTEQMTYNANNQVKTILDRNNGMTSYRYDAAGNVSEVTTPQTGTTSYTYDDANHVRTQTDGNNHTYTYYYDALGQLEKTVDPKRYVTSQNYDVLGNVLTATNGALETTSYTYDKWGRQRTITDAKGNVTSYTYDTLDNLETVTDALGGITRYTYDNENRVLTVTNPLGYVKKMKYNDIGKIELATDEEGRTTRTLYDERGNVKSVYDGFNVLVQQNVYDEASNLKTTTNGLGYTTTYEYDNMNRLFKSIDAMNQIKQRECDNRGNLIKVVDPPTADRLLPVTTSATYNPKGQVESITDPENNVQSYKYDVVGNLIQETTPIRTMYTYTYNDVNLLETVTNPRGQLATYKYDGAGRVVYLQDEVDTTNYIYDKNGNLEKVIAAKAGTITRTFDALNRVKTYMDVNGNIIKYDYDAVGNLKQITYPGGQVLTYYYDHSGLLTDVIDFNGGKTHYQYDLNGKLRTITRPNGTTREMTYDDAYQVKSIIEKASSGKIIINYSFDYDAGGKIKEEEGVNVATTQITNGETVMTYGKGNKLLTYNGIEVKYDASGNMIYGPLDGKMVDFKYDARNRLIEAGGTTYQYDAENNRIGQITNGKQTTYVVDTTSSQLSRVIEEKKGDTVRQYIYGLGLIMQVEGGEYATYHFDNRGSTVAITNKSGSTIASYTYGPYGELLNKTGKVTTSFLYNGKYGVETDANGLYYMRARYYNPEIKRFINQDVVQGSLDNAITLNRFAYANGNPISGIDPFGLYTGIPDEAKTMMRKAGVPPEEYLAEQLTPRYVYTQEQYELDMQAYKLDNWLTQTTLYLMTPFIAAESICRGIGESAGFAMAYPDEVIPTLWRGITNSDPSQNIITAPVYGVYTQTGPLLSGELSPEDFVKYQVNLFSTAAGAYGTARTVSNIGSKLGRLKKGVVSRGAGNSANLQSGQKLAKVNTTRINLANGRTRFTPLRANGNPVSAGMQHVIDGHFNRPLGNSRSIFSIEINYLKEILQSNRVVSSTVIDMGGGQYKRIVDTGEIIGNTALKFGGNTTSYIEVITDVKGNLITTYPVPAP</sequence>
<dbReference type="NCBIfam" id="TIGR01643">
    <property type="entry name" value="YD_repeat_2x"/>
    <property type="match status" value="11"/>
</dbReference>
<dbReference type="Pfam" id="PF25023">
    <property type="entry name" value="TEN_YD-shell"/>
    <property type="match status" value="4"/>
</dbReference>
<dbReference type="SUPFAM" id="SSF49265">
    <property type="entry name" value="Fibronectin type III"/>
    <property type="match status" value="3"/>
</dbReference>
<dbReference type="Pfam" id="PF00041">
    <property type="entry name" value="fn3"/>
    <property type="match status" value="1"/>
</dbReference>
<proteinExistence type="predicted"/>
<dbReference type="InterPro" id="IPR050708">
    <property type="entry name" value="T6SS_VgrG/RHS"/>
</dbReference>
<dbReference type="CDD" id="cd00063">
    <property type="entry name" value="FN3"/>
    <property type="match status" value="2"/>
</dbReference>
<dbReference type="eggNOG" id="COG4733">
    <property type="taxonomic scope" value="Bacteria"/>
</dbReference>
<dbReference type="eggNOG" id="COG3209">
    <property type="taxonomic scope" value="Bacteria"/>
</dbReference>
<reference evidence="3 4" key="1">
    <citation type="journal article" date="2011" name="J. Bacteriol.">
        <title>Complete genome sequence of the cellulose-degrading bacterium Cellulosilyticum lentocellum.</title>
        <authorList>
            <consortium name="US DOE Joint Genome Institute"/>
            <person name="Miller D.A."/>
            <person name="Suen G."/>
            <person name="Bruce D."/>
            <person name="Copeland A."/>
            <person name="Cheng J.F."/>
            <person name="Detter C."/>
            <person name="Goodwin L.A."/>
            <person name="Han C.S."/>
            <person name="Hauser L.J."/>
            <person name="Land M.L."/>
            <person name="Lapidus A."/>
            <person name="Lucas S."/>
            <person name="Meincke L."/>
            <person name="Pitluck S."/>
            <person name="Tapia R."/>
            <person name="Teshima H."/>
            <person name="Woyke T."/>
            <person name="Fox B.G."/>
            <person name="Angert E.R."/>
            <person name="Currie C.R."/>
        </authorList>
    </citation>
    <scope>NUCLEOTIDE SEQUENCE [LARGE SCALE GENOMIC DNA]</scope>
    <source>
        <strain evidence="4">ATCC 49066 / DSM 5427 / NCIMB 11756 / RHM5</strain>
    </source>
</reference>
<dbReference type="InterPro" id="IPR056823">
    <property type="entry name" value="TEN-like_YD-shell"/>
</dbReference>
<keyword evidence="4" id="KW-1185">Reference proteome</keyword>
<dbReference type="PANTHER" id="PTHR32305:SF15">
    <property type="entry name" value="PROTEIN RHSA-RELATED"/>
    <property type="match status" value="1"/>
</dbReference>
<dbReference type="Pfam" id="PF20148">
    <property type="entry name" value="DUF6531"/>
    <property type="match status" value="1"/>
</dbReference>
<feature type="domain" description="Fibronectin type-III" evidence="2">
    <location>
        <begin position="282"/>
        <end position="376"/>
    </location>
</feature>
<dbReference type="InterPro" id="IPR003961">
    <property type="entry name" value="FN3_dom"/>
</dbReference>